<dbReference type="EMBL" id="CP014639">
    <property type="protein sequence ID" value="ANH78760.1"/>
    <property type="molecule type" value="Genomic_DNA"/>
</dbReference>
<evidence type="ECO:0000313" key="2">
    <source>
        <dbReference type="EMBL" id="ANH78760.1"/>
    </source>
</evidence>
<gene>
    <name evidence="2" type="ORF">Cs308_0590</name>
</gene>
<dbReference type="Proteomes" id="UP000078162">
    <property type="component" value="Chromosome"/>
</dbReference>
<keyword evidence="1" id="KW-0472">Membrane</keyword>
<sequence length="51" mass="6157">MFSLKTFLKNSHCLYKEINNKKKIFALHLKIFFTLIFLLENLYIFAMLNLS</sequence>
<dbReference type="STRING" id="1806891.Cs308_0590"/>
<keyword evidence="3" id="KW-1185">Reference proteome</keyword>
<evidence type="ECO:0000313" key="3">
    <source>
        <dbReference type="Proteomes" id="UP000078162"/>
    </source>
</evidence>
<keyword evidence="1" id="KW-1133">Transmembrane helix</keyword>
<dbReference type="PATRIC" id="fig|1806891.3.peg.581"/>
<evidence type="ECO:0000256" key="1">
    <source>
        <dbReference type="SAM" id="Phobius"/>
    </source>
</evidence>
<dbReference type="KEGG" id="csaz:Cs308_0590"/>
<proteinExistence type="predicted"/>
<organism evidence="2 3">
    <name type="scientific">Candidatus Chlamydia sanziniae</name>
    <dbReference type="NCBI Taxonomy" id="1806891"/>
    <lineage>
        <taxon>Bacteria</taxon>
        <taxon>Pseudomonadati</taxon>
        <taxon>Chlamydiota</taxon>
        <taxon>Chlamydiia</taxon>
        <taxon>Chlamydiales</taxon>
        <taxon>Chlamydiaceae</taxon>
        <taxon>Chlamydia/Chlamydophila group</taxon>
        <taxon>Chlamydia</taxon>
    </lineage>
</organism>
<accession>A0A1A9HUT1</accession>
<protein>
    <submittedName>
        <fullName evidence="2">Uncharacterized protein</fullName>
    </submittedName>
</protein>
<feature type="transmembrane region" description="Helical" evidence="1">
    <location>
        <begin position="24"/>
        <end position="46"/>
    </location>
</feature>
<reference evidence="3" key="1">
    <citation type="submission" date="2016-03" db="EMBL/GenBank/DDBJ databases">
        <title>Culture-independent genomics supports pathogen discovery for uncultivable bacteria within the genus Chlamydia.</title>
        <authorList>
            <person name="Taylor-Brown A."/>
            <person name="Bachmann N.L."/>
            <person name="Borel N."/>
            <person name="Polkinghorne A."/>
        </authorList>
    </citation>
    <scope>NUCLEOTIDE SEQUENCE [LARGE SCALE GENOMIC DNA]</scope>
    <source>
        <strain evidence="3">2742-308</strain>
    </source>
</reference>
<name>A0A1A9HUT1_9CHLA</name>
<keyword evidence="1" id="KW-0812">Transmembrane</keyword>
<dbReference type="AlphaFoldDB" id="A0A1A9HUT1"/>